<dbReference type="InterPro" id="IPR012338">
    <property type="entry name" value="Beta-lactam/transpept-like"/>
</dbReference>
<dbReference type="Gene3D" id="3.40.710.10">
    <property type="entry name" value="DD-peptidase/beta-lactamase superfamily"/>
    <property type="match status" value="1"/>
</dbReference>
<reference evidence="5 6" key="1">
    <citation type="submission" date="2016-11" db="EMBL/GenBank/DDBJ databases">
        <authorList>
            <person name="Varghese N."/>
            <person name="Submissions S."/>
        </authorList>
    </citation>
    <scope>NUCLEOTIDE SEQUENCE [LARGE SCALE GENOMIC DNA]</scope>
    <source>
        <strain evidence="5 6">CGMCC 1.12174</strain>
        <strain evidence="4 7">DSM 26351</strain>
    </source>
</reference>
<feature type="chain" id="PRO_5009921483" evidence="1">
    <location>
        <begin position="25"/>
        <end position="522"/>
    </location>
</feature>
<dbReference type="Proteomes" id="UP000184031">
    <property type="component" value="Unassembled WGS sequence"/>
</dbReference>
<proteinExistence type="predicted"/>
<organism evidence="5 6">
    <name type="scientific">Flagellimonas taeanensis</name>
    <dbReference type="NCBI Taxonomy" id="1005926"/>
    <lineage>
        <taxon>Bacteria</taxon>
        <taxon>Pseudomonadati</taxon>
        <taxon>Bacteroidota</taxon>
        <taxon>Flavobacteriia</taxon>
        <taxon>Flavobacteriales</taxon>
        <taxon>Flavobacteriaceae</taxon>
        <taxon>Flagellimonas</taxon>
    </lineage>
</organism>
<evidence type="ECO:0000313" key="7">
    <source>
        <dbReference type="Proteomes" id="UP000198940"/>
    </source>
</evidence>
<evidence type="ECO:0000313" key="5">
    <source>
        <dbReference type="EMBL" id="SHK72975.1"/>
    </source>
</evidence>
<feature type="signal peptide" evidence="1">
    <location>
        <begin position="1"/>
        <end position="24"/>
    </location>
</feature>
<dbReference type="PANTHER" id="PTHR46825:SF15">
    <property type="entry name" value="BETA-LACTAMASE-RELATED DOMAIN-CONTAINING PROTEIN"/>
    <property type="match status" value="1"/>
</dbReference>
<dbReference type="PANTHER" id="PTHR46825">
    <property type="entry name" value="D-ALANYL-D-ALANINE-CARBOXYPEPTIDASE/ENDOPEPTIDASE AMPH"/>
    <property type="match status" value="1"/>
</dbReference>
<gene>
    <name evidence="4" type="ORF">SAMN04487891_107221</name>
    <name evidence="5" type="ORF">SAMN05216293_1784</name>
</gene>
<feature type="domain" description="Beta-lactamase-related" evidence="2">
    <location>
        <begin position="31"/>
        <end position="362"/>
    </location>
</feature>
<sequence length="522" mass="58665">MKSKKTIRTVFMAILVLTCTVVSAQMSTKQIDELVETALDKFGVAGASVGVVKDGEIMFVKGYGVKSIESKDPVDENTPFAIASLSKAFTTAALSILVEEGKLGWNDKVTQHIPEFKMYNSYVTENFNIKDLLTHRSGLGLGVGDLMGFPDGGNFTIDDVLQSFQYFEPQSAFRTQFDYDNLLYWVAGEVIKRASGMEWEDFVDQRILNPLQMDHSYPSLSKIEDLNSIAIPHIREGNNIRAIQHFKESVNGAAGGIQSSASDMCKWMLVQLNAGKYGANLEQQLFSKKSQHEMWKINTVVDAGKDPRYNSHFFGYGLGWFLNDMKGNLSVSHTGGLPGMLSKLWLVPDIDLGIIILTNTSEAGGAFFSAVSKTIVDSYLGLEPINWTDQYVKMLQERQDQGDTVTEKVWETVESNKNVSLTHQDYTGTYKDKWFGSIEIYEQNGNLWFKAERSPKLMGQMFFYKANTFAIKWVDRDLQADAFASFILDEEGKASEIKMKGISPNMDFSYDFHDLKLVRVDH</sequence>
<dbReference type="AlphaFoldDB" id="A0A1M6UUX7"/>
<dbReference type="InterPro" id="IPR021860">
    <property type="entry name" value="Peptidase_S12_Pab87-rel_C"/>
</dbReference>
<dbReference type="OrthoDB" id="1522765at2"/>
<evidence type="ECO:0000313" key="6">
    <source>
        <dbReference type="Proteomes" id="UP000184031"/>
    </source>
</evidence>
<dbReference type="EMBL" id="FOKU01000007">
    <property type="protein sequence ID" value="SFC23343.1"/>
    <property type="molecule type" value="Genomic_DNA"/>
</dbReference>
<dbReference type="RefSeq" id="WP_072878979.1">
    <property type="nucleotide sequence ID" value="NZ_FOKU01000007.1"/>
</dbReference>
<dbReference type="STRING" id="1055723.SAMN05216293_1784"/>
<dbReference type="Gene3D" id="2.40.128.600">
    <property type="match status" value="1"/>
</dbReference>
<protein>
    <submittedName>
        <fullName evidence="5">CubicO group peptidase, beta-lactamase class C family</fullName>
    </submittedName>
</protein>
<evidence type="ECO:0000259" key="3">
    <source>
        <dbReference type="Pfam" id="PF11954"/>
    </source>
</evidence>
<accession>A0A1M6UUX7</accession>
<dbReference type="Pfam" id="PF00144">
    <property type="entry name" value="Beta-lactamase"/>
    <property type="match status" value="1"/>
</dbReference>
<comment type="caution">
    <text evidence="5">The sequence shown here is derived from an EMBL/GenBank/DDBJ whole genome shotgun (WGS) entry which is preliminary data.</text>
</comment>
<dbReference type="EMBL" id="FRAT01000004">
    <property type="protein sequence ID" value="SHK72975.1"/>
    <property type="molecule type" value="Genomic_DNA"/>
</dbReference>
<name>A0A1M6UUX7_9FLAO</name>
<dbReference type="Proteomes" id="UP000198940">
    <property type="component" value="Unassembled WGS sequence"/>
</dbReference>
<evidence type="ECO:0000313" key="4">
    <source>
        <dbReference type="EMBL" id="SFC23343.1"/>
    </source>
</evidence>
<dbReference type="InterPro" id="IPR050491">
    <property type="entry name" value="AmpC-like"/>
</dbReference>
<dbReference type="InterPro" id="IPR001466">
    <property type="entry name" value="Beta-lactam-related"/>
</dbReference>
<dbReference type="SUPFAM" id="SSF56601">
    <property type="entry name" value="beta-lactamase/transpeptidase-like"/>
    <property type="match status" value="1"/>
</dbReference>
<keyword evidence="1" id="KW-0732">Signal</keyword>
<evidence type="ECO:0000256" key="1">
    <source>
        <dbReference type="SAM" id="SignalP"/>
    </source>
</evidence>
<feature type="domain" description="Peptidase S12 Pab87-related C-terminal" evidence="3">
    <location>
        <begin position="420"/>
        <end position="517"/>
    </location>
</feature>
<dbReference type="Pfam" id="PF11954">
    <property type="entry name" value="DUF3471"/>
    <property type="match status" value="1"/>
</dbReference>
<keyword evidence="7" id="KW-1185">Reference proteome</keyword>
<evidence type="ECO:0000259" key="2">
    <source>
        <dbReference type="Pfam" id="PF00144"/>
    </source>
</evidence>